<accession>A0ACB5RIT0</accession>
<gene>
    <name evidence="1" type="ORF">rsdtw13_42350</name>
</gene>
<sequence length="472" mass="55533">MITAIRNLENRSKNELKLNGDEKIINMAITQLDLLHNKDDGFITIAVKKDNRFLQYHYKIQSLRANIGKVLSIEDVNIYVSPNSYFKPYRRIENIRKLNALYIDIDFYNSKHYQNSSYDGVKYILEHDYFGKTVPEPSFIINTGRGMAVYWLIEPVPYKALPLWNGLQKYLLKELEDVGADSKSIDSARIMRLAGSTNQKNKVKAQIEIYNDYIYSLREIQENYLPELTPYVKNPMHKQKGRKAKVVKLYNMFSLHHARLLDLIKLQELRQGYCRNSDGELVIHGQRELMCFLYRYWSNCFTGDKEKALEDTLEFNSNFKKPLSNKEVEKITESANRAYEEWLLNDFNLVKNEKGEVDEATKVKLQKVIGRSKVYKTLGYNYKNATLIQLLSITAEEMKELSTIIDNKEKRCRDYSNRKVKRRNDIGLNRREREKLNRVEAIKELREQGLTQKEVAEKLGVSERTIRRYDNL</sequence>
<evidence type="ECO:0000313" key="1">
    <source>
        <dbReference type="EMBL" id="GKX68977.1"/>
    </source>
</evidence>
<name>A0ACB5RIT0_9CLOT</name>
<reference evidence="1" key="1">
    <citation type="journal article" date="2025" name="Int. J. Syst. Evol. Microbiol.">
        <title>Inconstantimicrobium mannanitabidum sp. nov., a novel member of the family Clostridiaceae isolated from anoxic soil under the treatment of reductive soil disinfestation.</title>
        <authorList>
            <person name="Ueki A."/>
            <person name="Tonouchi A."/>
            <person name="Honma S."/>
            <person name="Kaku N."/>
            <person name="Ueki K."/>
        </authorList>
    </citation>
    <scope>NUCLEOTIDE SEQUENCE</scope>
    <source>
        <strain evidence="1">TW13</strain>
    </source>
</reference>
<dbReference type="Proteomes" id="UP001058074">
    <property type="component" value="Unassembled WGS sequence"/>
</dbReference>
<organism evidence="1 2">
    <name type="scientific">Inconstantimicrobium mannanitabidum</name>
    <dbReference type="NCBI Taxonomy" id="1604901"/>
    <lineage>
        <taxon>Bacteria</taxon>
        <taxon>Bacillati</taxon>
        <taxon>Bacillota</taxon>
        <taxon>Clostridia</taxon>
        <taxon>Eubacteriales</taxon>
        <taxon>Clostridiaceae</taxon>
        <taxon>Inconstantimicrobium</taxon>
    </lineage>
</organism>
<evidence type="ECO:0000313" key="2">
    <source>
        <dbReference type="Proteomes" id="UP001058074"/>
    </source>
</evidence>
<keyword evidence="2" id="KW-1185">Reference proteome</keyword>
<proteinExistence type="predicted"/>
<comment type="caution">
    <text evidence="1">The sequence shown here is derived from an EMBL/GenBank/DDBJ whole genome shotgun (WGS) entry which is preliminary data.</text>
</comment>
<dbReference type="EMBL" id="BROD01000002">
    <property type="protein sequence ID" value="GKX68977.1"/>
    <property type="molecule type" value="Genomic_DNA"/>
</dbReference>
<protein>
    <submittedName>
        <fullName evidence="1">Uncharacterized protein</fullName>
    </submittedName>
</protein>